<accession>A0A6V7NPM1</accession>
<dbReference type="Pfam" id="PF21349">
    <property type="entry name" value="RUBY_RBDX"/>
    <property type="match status" value="1"/>
</dbReference>
<feature type="region of interest" description="Disordered" evidence="5">
    <location>
        <begin position="7"/>
        <end position="34"/>
    </location>
</feature>
<dbReference type="CDD" id="cd00730">
    <property type="entry name" value="rubredoxin"/>
    <property type="match status" value="1"/>
</dbReference>
<reference evidence="8" key="1">
    <citation type="submission" date="2020-07" db="EMBL/GenBank/DDBJ databases">
        <authorList>
            <person name="Lin J."/>
        </authorList>
    </citation>
    <scope>NUCLEOTIDE SEQUENCE</scope>
</reference>
<evidence type="ECO:0000256" key="2">
    <source>
        <dbReference type="ARBA" id="ARBA00022723"/>
    </source>
</evidence>
<sequence length="172" mass="18551">MALQAQAGLRRSNIPAPLSPPVGGGGGGSSAGLRRSPDRFALRSAFFSPSVHLLLAEALPRKAPAAAAGPRFSMRVASKQAYICRDCGYIYNDKTPFEKLPDNYFCPVCGAPKRRFRPYQPAVARNANETDVRKARKAQLKRDEAIGRALPVAVVLGVAGLAGLYFYLNNVY</sequence>
<dbReference type="PANTHER" id="PTHR48136">
    <property type="entry name" value="RUBREDOXIN-LIKE SUPERFAMILY PROTEIN"/>
    <property type="match status" value="1"/>
</dbReference>
<evidence type="ECO:0000256" key="1">
    <source>
        <dbReference type="ARBA" id="ARBA00022448"/>
    </source>
</evidence>
<organism evidence="8">
    <name type="scientific">Ananas comosus var. bracteatus</name>
    <name type="common">red pineapple</name>
    <dbReference type="NCBI Taxonomy" id="296719"/>
    <lineage>
        <taxon>Eukaryota</taxon>
        <taxon>Viridiplantae</taxon>
        <taxon>Streptophyta</taxon>
        <taxon>Embryophyta</taxon>
        <taxon>Tracheophyta</taxon>
        <taxon>Spermatophyta</taxon>
        <taxon>Magnoliopsida</taxon>
        <taxon>Liliopsida</taxon>
        <taxon>Poales</taxon>
        <taxon>Bromeliaceae</taxon>
        <taxon>Bromelioideae</taxon>
        <taxon>Ananas</taxon>
    </lineage>
</organism>
<keyword evidence="3" id="KW-0249">Electron transport</keyword>
<protein>
    <recommendedName>
        <fullName evidence="7">Rubredoxin-like domain-containing protein</fullName>
    </recommendedName>
</protein>
<evidence type="ECO:0000313" key="8">
    <source>
        <dbReference type="EMBL" id="CAD1820495.1"/>
    </source>
</evidence>
<dbReference type="PANTHER" id="PTHR48136:SF1">
    <property type="entry name" value="RUBREDOXIN-LIKE SUPERFAMILY PROTEIN"/>
    <property type="match status" value="1"/>
</dbReference>
<keyword evidence="6" id="KW-0812">Transmembrane</keyword>
<evidence type="ECO:0000259" key="7">
    <source>
        <dbReference type="PROSITE" id="PS50903"/>
    </source>
</evidence>
<name>A0A6V7NPM1_ANACO</name>
<evidence type="ECO:0000256" key="6">
    <source>
        <dbReference type="SAM" id="Phobius"/>
    </source>
</evidence>
<dbReference type="PROSITE" id="PS50903">
    <property type="entry name" value="RUBREDOXIN_LIKE"/>
    <property type="match status" value="1"/>
</dbReference>
<keyword evidence="6" id="KW-0472">Membrane</keyword>
<keyword evidence="6" id="KW-1133">Transmembrane helix</keyword>
<dbReference type="Gene3D" id="2.20.28.10">
    <property type="match status" value="1"/>
</dbReference>
<dbReference type="InterPro" id="IPR048574">
    <property type="entry name" value="RUBY_RBDX"/>
</dbReference>
<dbReference type="SUPFAM" id="SSF57802">
    <property type="entry name" value="Rubredoxin-like"/>
    <property type="match status" value="1"/>
</dbReference>
<keyword evidence="4" id="KW-0408">Iron</keyword>
<keyword evidence="1" id="KW-0813">Transport</keyword>
<evidence type="ECO:0000256" key="4">
    <source>
        <dbReference type="ARBA" id="ARBA00023004"/>
    </source>
</evidence>
<gene>
    <name evidence="8" type="ORF">CB5_LOCUS3706</name>
</gene>
<keyword evidence="2" id="KW-0479">Metal-binding</keyword>
<dbReference type="InterPro" id="IPR024934">
    <property type="entry name" value="Rubredoxin-like_dom"/>
</dbReference>
<dbReference type="GO" id="GO:0005506">
    <property type="term" value="F:iron ion binding"/>
    <property type="evidence" value="ECO:0007669"/>
    <property type="project" value="InterPro"/>
</dbReference>
<dbReference type="AlphaFoldDB" id="A0A6V7NPM1"/>
<feature type="transmembrane region" description="Helical" evidence="6">
    <location>
        <begin position="145"/>
        <end position="168"/>
    </location>
</feature>
<evidence type="ECO:0000256" key="5">
    <source>
        <dbReference type="SAM" id="MobiDB-lite"/>
    </source>
</evidence>
<evidence type="ECO:0000256" key="3">
    <source>
        <dbReference type="ARBA" id="ARBA00022982"/>
    </source>
</evidence>
<feature type="domain" description="Rubredoxin-like" evidence="7">
    <location>
        <begin position="79"/>
        <end position="119"/>
    </location>
</feature>
<dbReference type="InterPro" id="IPR024935">
    <property type="entry name" value="Rubredoxin_dom"/>
</dbReference>
<dbReference type="EMBL" id="LR862140">
    <property type="protein sequence ID" value="CAD1820495.1"/>
    <property type="molecule type" value="Genomic_DNA"/>
</dbReference>
<proteinExistence type="predicted"/>